<keyword evidence="1" id="KW-0812">Transmembrane</keyword>
<comment type="caution">
    <text evidence="2">The sequence shown here is derived from an EMBL/GenBank/DDBJ whole genome shotgun (WGS) entry which is preliminary data.</text>
</comment>
<dbReference type="AlphaFoldDB" id="A0AAN9MYK6"/>
<sequence>MRSITSQKKSYTVRILVDISCMNYNDLAQVRNSLSSEVDVRHIINEIPSAVGFIPRNARAGVWQANCLGFLETLKSGKLPAVPSPWYSTNPCLEWPCGSPDFNNAHRKPILIPLFGLVMCIPNVVVLLANVGITGQSVGNLNSGKARQLAYDHEIPGYPCYEISLGLQLIHLGTVKGPQDIRFNALEGHEHAQPPQIGSCHMPYSRAHEQGDLMDHASTVGLATIPCTPIHPNWVAFCLNRDSCNEPVGCRWTARAAPAARAGRRVPVGGQIGNGPFGVSSPGVEQSRAESYSWLDCLNLEKWVAEFIPQNWKHMNGLKEKRAYVIRIRDLRLVGGGLTTKPRFCFSHLLNNIHLEAIQGRLTSENHVNSITCFSMHYFKRPHAYLLGCQGLRDTTLCGIQLCNGDLNPCSWLMPMPLTLA</sequence>
<evidence type="ECO:0000313" key="2">
    <source>
        <dbReference type="EMBL" id="KAK7362351.1"/>
    </source>
</evidence>
<name>A0AAN9MYK6_CANGL</name>
<organism evidence="2 3">
    <name type="scientific">Canavalia gladiata</name>
    <name type="common">Sword bean</name>
    <name type="synonym">Dolichos gladiatus</name>
    <dbReference type="NCBI Taxonomy" id="3824"/>
    <lineage>
        <taxon>Eukaryota</taxon>
        <taxon>Viridiplantae</taxon>
        <taxon>Streptophyta</taxon>
        <taxon>Embryophyta</taxon>
        <taxon>Tracheophyta</taxon>
        <taxon>Spermatophyta</taxon>
        <taxon>Magnoliopsida</taxon>
        <taxon>eudicotyledons</taxon>
        <taxon>Gunneridae</taxon>
        <taxon>Pentapetalae</taxon>
        <taxon>rosids</taxon>
        <taxon>fabids</taxon>
        <taxon>Fabales</taxon>
        <taxon>Fabaceae</taxon>
        <taxon>Papilionoideae</taxon>
        <taxon>50 kb inversion clade</taxon>
        <taxon>NPAAA clade</taxon>
        <taxon>indigoferoid/millettioid clade</taxon>
        <taxon>Phaseoleae</taxon>
        <taxon>Canavalia</taxon>
    </lineage>
</organism>
<reference evidence="2 3" key="1">
    <citation type="submission" date="2024-01" db="EMBL/GenBank/DDBJ databases">
        <title>The genomes of 5 underutilized Papilionoideae crops provide insights into root nodulation and disease resistanc.</title>
        <authorList>
            <person name="Jiang F."/>
        </authorList>
    </citation>
    <scope>NUCLEOTIDE SEQUENCE [LARGE SCALE GENOMIC DNA]</scope>
    <source>
        <strain evidence="2">LVBAO_FW01</strain>
        <tissue evidence="2">Leaves</tissue>
    </source>
</reference>
<keyword evidence="1" id="KW-0472">Membrane</keyword>
<evidence type="ECO:0000256" key="1">
    <source>
        <dbReference type="SAM" id="Phobius"/>
    </source>
</evidence>
<accession>A0AAN9MYK6</accession>
<dbReference type="Proteomes" id="UP001367508">
    <property type="component" value="Unassembled WGS sequence"/>
</dbReference>
<evidence type="ECO:0000313" key="3">
    <source>
        <dbReference type="Proteomes" id="UP001367508"/>
    </source>
</evidence>
<keyword evidence="3" id="KW-1185">Reference proteome</keyword>
<proteinExistence type="predicted"/>
<protein>
    <submittedName>
        <fullName evidence="2">Uncharacterized protein</fullName>
    </submittedName>
</protein>
<dbReference type="EMBL" id="JAYMYQ010000001">
    <property type="protein sequence ID" value="KAK7362351.1"/>
    <property type="molecule type" value="Genomic_DNA"/>
</dbReference>
<gene>
    <name evidence="2" type="ORF">VNO77_04462</name>
</gene>
<feature type="transmembrane region" description="Helical" evidence="1">
    <location>
        <begin position="110"/>
        <end position="133"/>
    </location>
</feature>
<keyword evidence="1" id="KW-1133">Transmembrane helix</keyword>